<dbReference type="InterPro" id="IPR034704">
    <property type="entry name" value="Ribosomal_bL28/bL31-like_sf"/>
</dbReference>
<name>A0A2K3QBZ1_9HYPO</name>
<comment type="similarity">
    <text evidence="1">Belongs to the bacterial ribosomal protein bL28 family.</text>
</comment>
<dbReference type="PANTHER" id="PTHR13528:SF2">
    <property type="entry name" value="LARGE RIBOSOMAL SUBUNIT PROTEIN BL28M"/>
    <property type="match status" value="1"/>
</dbReference>
<accession>A0A2K3QBZ1</accession>
<dbReference type="InterPro" id="IPR026569">
    <property type="entry name" value="Ribosomal_bL28"/>
</dbReference>
<evidence type="ECO:0000313" key="5">
    <source>
        <dbReference type="Proteomes" id="UP000236621"/>
    </source>
</evidence>
<evidence type="ECO:0000256" key="2">
    <source>
        <dbReference type="ARBA" id="ARBA00022980"/>
    </source>
</evidence>
<dbReference type="GO" id="GO:0005762">
    <property type="term" value="C:mitochondrial large ribosomal subunit"/>
    <property type="evidence" value="ECO:0007669"/>
    <property type="project" value="TreeGrafter"/>
</dbReference>
<dbReference type="AlphaFoldDB" id="A0A2K3QBZ1"/>
<dbReference type="STRING" id="45235.A0A2K3QBZ1"/>
<dbReference type="OrthoDB" id="361870at2759"/>
<protein>
    <submittedName>
        <fullName evidence="4">54S ribosomal protein L24, mitochondrial</fullName>
    </submittedName>
</protein>
<dbReference type="EMBL" id="NRSZ01000812">
    <property type="protein sequence ID" value="PNY25044.1"/>
    <property type="molecule type" value="Genomic_DNA"/>
</dbReference>
<evidence type="ECO:0000256" key="1">
    <source>
        <dbReference type="ARBA" id="ARBA00008760"/>
    </source>
</evidence>
<sequence length="284" mass="32144">MPPALPALNPLRRVTALLSSRCRFSSSSPPLSFARTTNPTNPTLTSMASRAFSTTQPVQTKTIKPHRLPSNLIPPYPYGERRIYKQSNRGLYGSARIRFGNNVAEKHRNKSRRFWRPNVHVKAFYSPALRARVKTRLTLRVLKTIRREGGIEKYLLKSKPARLKELGPGGWNLRWLLMQTEAVQRRFNEERVALGLEPREIEDRNDIIQYALDYATPGPLSVRSRATLGEMHTAMAEAFVLGDDVLGDLEGIEELSDEAEELLLRELDKAEQANGKTEKQGVEA</sequence>
<keyword evidence="5" id="KW-1185">Reference proteome</keyword>
<gene>
    <name evidence="4" type="ORF">TCAP_05016</name>
</gene>
<dbReference type="Pfam" id="PF00830">
    <property type="entry name" value="Ribosomal_L28"/>
    <property type="match status" value="1"/>
</dbReference>
<dbReference type="GO" id="GO:0003735">
    <property type="term" value="F:structural constituent of ribosome"/>
    <property type="evidence" value="ECO:0007669"/>
    <property type="project" value="InterPro"/>
</dbReference>
<reference evidence="4 5" key="1">
    <citation type="submission" date="2017-08" db="EMBL/GenBank/DDBJ databases">
        <title>Harnessing the power of phylogenomics to disentangle the directionality and signatures of interkingdom host jumping in the parasitic fungal genus Tolypocladium.</title>
        <authorList>
            <person name="Quandt C.A."/>
            <person name="Patterson W."/>
            <person name="Spatafora J.W."/>
        </authorList>
    </citation>
    <scope>NUCLEOTIDE SEQUENCE [LARGE SCALE GENOMIC DNA]</scope>
    <source>
        <strain evidence="4 5">CBS 113982</strain>
    </source>
</reference>
<dbReference type="SUPFAM" id="SSF143800">
    <property type="entry name" value="L28p-like"/>
    <property type="match status" value="1"/>
</dbReference>
<evidence type="ECO:0000256" key="3">
    <source>
        <dbReference type="ARBA" id="ARBA00023274"/>
    </source>
</evidence>
<comment type="caution">
    <text evidence="4">The sequence shown here is derived from an EMBL/GenBank/DDBJ whole genome shotgun (WGS) entry which is preliminary data.</text>
</comment>
<organism evidence="4 5">
    <name type="scientific">Tolypocladium capitatum</name>
    <dbReference type="NCBI Taxonomy" id="45235"/>
    <lineage>
        <taxon>Eukaryota</taxon>
        <taxon>Fungi</taxon>
        <taxon>Dikarya</taxon>
        <taxon>Ascomycota</taxon>
        <taxon>Pezizomycotina</taxon>
        <taxon>Sordariomycetes</taxon>
        <taxon>Hypocreomycetidae</taxon>
        <taxon>Hypocreales</taxon>
        <taxon>Ophiocordycipitaceae</taxon>
        <taxon>Tolypocladium</taxon>
    </lineage>
</organism>
<evidence type="ECO:0000313" key="4">
    <source>
        <dbReference type="EMBL" id="PNY25044.1"/>
    </source>
</evidence>
<dbReference type="Gene3D" id="2.30.170.40">
    <property type="entry name" value="Ribosomal protein L28/L24"/>
    <property type="match status" value="1"/>
</dbReference>
<dbReference type="Proteomes" id="UP000236621">
    <property type="component" value="Unassembled WGS sequence"/>
</dbReference>
<dbReference type="InterPro" id="IPR037147">
    <property type="entry name" value="Ribosomal_bL28_sf"/>
</dbReference>
<keyword evidence="2 4" id="KW-0689">Ribosomal protein</keyword>
<proteinExistence type="inferred from homology"/>
<keyword evidence="3" id="KW-0687">Ribonucleoprotein</keyword>
<dbReference type="PANTHER" id="PTHR13528">
    <property type="entry name" value="39S RIBOSOMAL PROTEIN L28, MITOCHONDRIAL"/>
    <property type="match status" value="1"/>
</dbReference>